<keyword evidence="3 4" id="KW-0560">Oxidoreductase</keyword>
<keyword evidence="8" id="KW-1185">Reference proteome</keyword>
<dbReference type="InterPro" id="IPR013752">
    <property type="entry name" value="KPA_reductase"/>
</dbReference>
<keyword evidence="4" id="KW-0566">Pantothenate biosynthesis</keyword>
<feature type="domain" description="Ketopantoate reductase C-terminal" evidence="6">
    <location>
        <begin position="179"/>
        <end position="300"/>
    </location>
</feature>
<dbReference type="EC" id="1.1.1.169" evidence="4"/>
<dbReference type="InterPro" id="IPR008927">
    <property type="entry name" value="6-PGluconate_DH-like_C_sf"/>
</dbReference>
<dbReference type="InterPro" id="IPR013328">
    <property type="entry name" value="6PGD_dom2"/>
</dbReference>
<organism evidence="7 8">
    <name type="scientific">Amycolatopsis rhabdoformis</name>
    <dbReference type="NCBI Taxonomy" id="1448059"/>
    <lineage>
        <taxon>Bacteria</taxon>
        <taxon>Bacillati</taxon>
        <taxon>Actinomycetota</taxon>
        <taxon>Actinomycetes</taxon>
        <taxon>Pseudonocardiales</taxon>
        <taxon>Pseudonocardiaceae</taxon>
        <taxon>Amycolatopsis</taxon>
    </lineage>
</organism>
<reference evidence="7 8" key="1">
    <citation type="journal article" date="2015" name="Int. J. Syst. Evol. Microbiol.">
        <title>Amycolatopsis rhabdoformis sp. nov., an actinomycete isolated from a tropical forest soil.</title>
        <authorList>
            <person name="Souza W.R."/>
            <person name="Silva R.E."/>
            <person name="Goodfellow M."/>
            <person name="Busarakam K."/>
            <person name="Figueiro F.S."/>
            <person name="Ferreira D."/>
            <person name="Rodrigues-Filho E."/>
            <person name="Moraes L.A.B."/>
            <person name="Zucchi T.D."/>
        </authorList>
    </citation>
    <scope>NUCLEOTIDE SEQUENCE [LARGE SCALE GENOMIC DNA]</scope>
    <source>
        <strain evidence="7 8">NCIMB 14900</strain>
    </source>
</reference>
<evidence type="ECO:0000256" key="3">
    <source>
        <dbReference type="ARBA" id="ARBA00023002"/>
    </source>
</evidence>
<evidence type="ECO:0000256" key="2">
    <source>
        <dbReference type="ARBA" id="ARBA00022857"/>
    </source>
</evidence>
<comment type="function">
    <text evidence="4">Catalyzes the NADPH-dependent reduction of ketopantoate into pantoic acid.</text>
</comment>
<dbReference type="Pfam" id="PF08546">
    <property type="entry name" value="ApbA_C"/>
    <property type="match status" value="1"/>
</dbReference>
<name>A0ABZ1IDK0_9PSEU</name>
<dbReference type="GO" id="GO:0008677">
    <property type="term" value="F:2-dehydropantoate 2-reductase activity"/>
    <property type="evidence" value="ECO:0007669"/>
    <property type="project" value="UniProtKB-EC"/>
</dbReference>
<evidence type="ECO:0000256" key="4">
    <source>
        <dbReference type="RuleBase" id="RU362068"/>
    </source>
</evidence>
<dbReference type="EMBL" id="CP142149">
    <property type="protein sequence ID" value="WSE32525.1"/>
    <property type="molecule type" value="Genomic_DNA"/>
</dbReference>
<evidence type="ECO:0000256" key="1">
    <source>
        <dbReference type="ARBA" id="ARBA00007870"/>
    </source>
</evidence>
<evidence type="ECO:0000259" key="6">
    <source>
        <dbReference type="Pfam" id="PF08546"/>
    </source>
</evidence>
<comment type="catalytic activity">
    <reaction evidence="4">
        <text>(R)-pantoate + NADP(+) = 2-dehydropantoate + NADPH + H(+)</text>
        <dbReference type="Rhea" id="RHEA:16233"/>
        <dbReference type="ChEBI" id="CHEBI:11561"/>
        <dbReference type="ChEBI" id="CHEBI:15378"/>
        <dbReference type="ChEBI" id="CHEBI:15980"/>
        <dbReference type="ChEBI" id="CHEBI:57783"/>
        <dbReference type="ChEBI" id="CHEBI:58349"/>
        <dbReference type="EC" id="1.1.1.169"/>
    </reaction>
</comment>
<evidence type="ECO:0000313" key="8">
    <source>
        <dbReference type="Proteomes" id="UP001330812"/>
    </source>
</evidence>
<dbReference type="Gene3D" id="1.10.1040.10">
    <property type="entry name" value="N-(1-d-carboxylethyl)-l-norvaline Dehydrogenase, domain 2"/>
    <property type="match status" value="1"/>
</dbReference>
<dbReference type="SUPFAM" id="SSF48179">
    <property type="entry name" value="6-phosphogluconate dehydrogenase C-terminal domain-like"/>
    <property type="match status" value="1"/>
</dbReference>
<dbReference type="InterPro" id="IPR003710">
    <property type="entry name" value="ApbA"/>
</dbReference>
<dbReference type="PANTHER" id="PTHR21708:SF26">
    <property type="entry name" value="2-DEHYDROPANTOATE 2-REDUCTASE"/>
    <property type="match status" value="1"/>
</dbReference>
<dbReference type="InterPro" id="IPR051402">
    <property type="entry name" value="KPR-Related"/>
</dbReference>
<dbReference type="InterPro" id="IPR013332">
    <property type="entry name" value="KPR_N"/>
</dbReference>
<proteinExistence type="inferred from homology"/>
<protein>
    <recommendedName>
        <fullName evidence="4">2-dehydropantoate 2-reductase</fullName>
        <ecNumber evidence="4">1.1.1.169</ecNumber>
    </recommendedName>
    <alternativeName>
        <fullName evidence="4">Ketopantoate reductase</fullName>
    </alternativeName>
</protein>
<comment type="similarity">
    <text evidence="1 4">Belongs to the ketopantoate reductase family.</text>
</comment>
<evidence type="ECO:0000259" key="5">
    <source>
        <dbReference type="Pfam" id="PF02558"/>
    </source>
</evidence>
<dbReference type="Pfam" id="PF02558">
    <property type="entry name" value="ApbA"/>
    <property type="match status" value="1"/>
</dbReference>
<feature type="domain" description="Ketopantoate reductase N-terminal" evidence="5">
    <location>
        <begin position="4"/>
        <end position="151"/>
    </location>
</feature>
<dbReference type="Gene3D" id="3.40.50.720">
    <property type="entry name" value="NAD(P)-binding Rossmann-like Domain"/>
    <property type="match status" value="1"/>
</dbReference>
<keyword evidence="2 4" id="KW-0521">NADP</keyword>
<dbReference type="SUPFAM" id="SSF51735">
    <property type="entry name" value="NAD(P)-binding Rossmann-fold domains"/>
    <property type="match status" value="1"/>
</dbReference>
<dbReference type="PANTHER" id="PTHR21708">
    <property type="entry name" value="PROBABLE 2-DEHYDROPANTOATE 2-REDUCTASE"/>
    <property type="match status" value="1"/>
</dbReference>
<accession>A0ABZ1IDK0</accession>
<dbReference type="Proteomes" id="UP001330812">
    <property type="component" value="Chromosome"/>
</dbReference>
<sequence>MARVLVVGAGATGAYFGARLSQAGNDVAFLVRPRRREVLRERGLRIVSAERTEVLHPELLVAGELADPYDAILLSVKAEALPAAIEDLAPAVRPGVGIIPFLNGMAHLDVLNDRFGPGAVLGGVVKVVTFVDDDGDIRQLAPMADMVIGEQSGEETPRLSALARDFGSAGFPFATSDRIVTLMWHKWVFIASAGAITVLMRGTIGEIAGVPGGADFAAAVVAEAAAVSAAAGHPMTAAEFAATTAQLTASGSAFAPSFYRDLARGLPTEVEHVFADLVLRGDKLGIETPLLRLATVNLRVHQNRVSAS</sequence>
<dbReference type="RefSeq" id="WP_326835332.1">
    <property type="nucleotide sequence ID" value="NZ_CP142149.1"/>
</dbReference>
<evidence type="ECO:0000313" key="7">
    <source>
        <dbReference type="EMBL" id="WSE32525.1"/>
    </source>
</evidence>
<dbReference type="NCBIfam" id="TIGR00745">
    <property type="entry name" value="apbA_panE"/>
    <property type="match status" value="1"/>
</dbReference>
<dbReference type="InterPro" id="IPR036291">
    <property type="entry name" value="NAD(P)-bd_dom_sf"/>
</dbReference>
<gene>
    <name evidence="7" type="ORF">VSH64_10455</name>
</gene>
<comment type="pathway">
    <text evidence="4">Cofactor biosynthesis; (R)-pantothenate biosynthesis; (R)-pantoate from 3-methyl-2-oxobutanoate: step 2/2.</text>
</comment>